<feature type="repeat" description="TNFR-Cys" evidence="9">
    <location>
        <begin position="24"/>
        <end position="62"/>
    </location>
</feature>
<dbReference type="InterPro" id="IPR001368">
    <property type="entry name" value="TNFR/NGFR_Cys_rich_reg"/>
</dbReference>
<keyword evidence="6 9" id="KW-1015">Disulfide bond</keyword>
<evidence type="ECO:0000256" key="7">
    <source>
        <dbReference type="ARBA" id="ARBA00023170"/>
    </source>
</evidence>
<feature type="disulfide bond" evidence="9">
    <location>
        <begin position="41"/>
        <end position="54"/>
    </location>
</feature>
<dbReference type="PANTHER" id="PTHR12120:SF10">
    <property type="entry name" value="TNFR-CYS DOMAIN-CONTAINING PROTEIN"/>
    <property type="match status" value="1"/>
</dbReference>
<keyword evidence="2 10" id="KW-0812">Transmembrane</keyword>
<dbReference type="GO" id="GO:0005886">
    <property type="term" value="C:plasma membrane"/>
    <property type="evidence" value="ECO:0007669"/>
    <property type="project" value="TreeGrafter"/>
</dbReference>
<dbReference type="PANTHER" id="PTHR12120">
    <property type="entry name" value="TNFR-CYS DOMAIN-CONTAINING PROTEIN"/>
    <property type="match status" value="1"/>
</dbReference>
<evidence type="ECO:0000256" key="8">
    <source>
        <dbReference type="ARBA" id="ARBA00023180"/>
    </source>
</evidence>
<protein>
    <submittedName>
        <fullName evidence="13">TNF receptor superfamily member</fullName>
    </submittedName>
</protein>
<name>A0A0U2ZL64_CHORE</name>
<dbReference type="SMART" id="SM00208">
    <property type="entry name" value="TNFR"/>
    <property type="match status" value="2"/>
</dbReference>
<dbReference type="GO" id="GO:0038023">
    <property type="term" value="F:signaling receptor activity"/>
    <property type="evidence" value="ECO:0007669"/>
    <property type="project" value="InterPro"/>
</dbReference>
<comment type="subcellular location">
    <subcellularLocation>
        <location evidence="1">Membrane</location>
        <topology evidence="1">Single-pass membrane protein</topology>
    </subcellularLocation>
</comment>
<feature type="chain" id="PRO_5006835462" evidence="11">
    <location>
        <begin position="19"/>
        <end position="272"/>
    </location>
</feature>
<evidence type="ECO:0000256" key="1">
    <source>
        <dbReference type="ARBA" id="ARBA00004167"/>
    </source>
</evidence>
<evidence type="ECO:0000259" key="12">
    <source>
        <dbReference type="PROSITE" id="PS50050"/>
    </source>
</evidence>
<evidence type="ECO:0000256" key="4">
    <source>
        <dbReference type="ARBA" id="ARBA00022989"/>
    </source>
</evidence>
<dbReference type="Gene3D" id="2.10.50.10">
    <property type="entry name" value="Tumor Necrosis Factor Receptor, subunit A, domain 2"/>
    <property type="match status" value="1"/>
</dbReference>
<evidence type="ECO:0000256" key="9">
    <source>
        <dbReference type="PROSITE-ProRule" id="PRU00206"/>
    </source>
</evidence>
<keyword evidence="7 13" id="KW-0675">Receptor</keyword>
<evidence type="ECO:0000313" key="13">
    <source>
        <dbReference type="EMBL" id="ALU64018.1"/>
    </source>
</evidence>
<reference evidence="13" key="1">
    <citation type="journal article" date="2015" name="Dev. Comp. Immunol.">
        <title>Molecular characterization and expression analysis of the first Porifera tumor necrosis factor superfamily member and of its putative receptor in the marine sponge Chondrosia reniformis.</title>
        <authorList>
            <person name="Pozzolini M."/>
            <person name="Scarfi S."/>
            <person name="Ghignone S."/>
            <person name="Mussino F."/>
            <person name="Vezzulli L."/>
            <person name="Cerrano C."/>
            <person name="Giovine M."/>
        </authorList>
    </citation>
    <scope>NUCLEOTIDE SEQUENCE</scope>
</reference>
<evidence type="ECO:0000256" key="5">
    <source>
        <dbReference type="ARBA" id="ARBA00023136"/>
    </source>
</evidence>
<dbReference type="AlphaFoldDB" id="A0A0U2ZL64"/>
<evidence type="ECO:0000256" key="11">
    <source>
        <dbReference type="SAM" id="SignalP"/>
    </source>
</evidence>
<dbReference type="InterPro" id="IPR047526">
    <property type="entry name" value="TNR19/27/EDAR"/>
</dbReference>
<proteinExistence type="evidence at transcript level"/>
<keyword evidence="5 10" id="KW-0472">Membrane</keyword>
<accession>A0A0U2ZL64</accession>
<keyword evidence="8" id="KW-0325">Glycoprotein</keyword>
<dbReference type="GO" id="GO:0046330">
    <property type="term" value="P:positive regulation of JNK cascade"/>
    <property type="evidence" value="ECO:0007669"/>
    <property type="project" value="InterPro"/>
</dbReference>
<comment type="caution">
    <text evidence="9">Lacks conserved residue(s) required for the propagation of feature annotation.</text>
</comment>
<dbReference type="EMBL" id="KR072664">
    <property type="protein sequence ID" value="ALU64018.1"/>
    <property type="molecule type" value="mRNA"/>
</dbReference>
<evidence type="ECO:0000256" key="10">
    <source>
        <dbReference type="SAM" id="Phobius"/>
    </source>
</evidence>
<keyword evidence="11" id="KW-0732">Signal</keyword>
<evidence type="ECO:0000256" key="3">
    <source>
        <dbReference type="ARBA" id="ARBA00022737"/>
    </source>
</evidence>
<feature type="domain" description="TNFR-Cys" evidence="12">
    <location>
        <begin position="24"/>
        <end position="62"/>
    </location>
</feature>
<dbReference type="SUPFAM" id="SSF57586">
    <property type="entry name" value="TNF receptor-like"/>
    <property type="match status" value="1"/>
</dbReference>
<keyword evidence="4 10" id="KW-1133">Transmembrane helix</keyword>
<feature type="disulfide bond" evidence="9">
    <location>
        <begin position="44"/>
        <end position="62"/>
    </location>
</feature>
<evidence type="ECO:0000256" key="2">
    <source>
        <dbReference type="ARBA" id="ARBA00022692"/>
    </source>
</evidence>
<organism evidence="13">
    <name type="scientific">Chondrosia reniformis</name>
    <name type="common">Kidney sponge</name>
    <dbReference type="NCBI Taxonomy" id="68574"/>
    <lineage>
        <taxon>Eukaryota</taxon>
        <taxon>Metazoa</taxon>
        <taxon>Porifera</taxon>
        <taxon>Demospongiae</taxon>
        <taxon>Verongimorpha</taxon>
        <taxon>Chondrillida</taxon>
        <taxon>Chondrillidae</taxon>
        <taxon>Chondrosia</taxon>
    </lineage>
</organism>
<dbReference type="PROSITE" id="PS00652">
    <property type="entry name" value="TNFR_NGFR_1"/>
    <property type="match status" value="1"/>
</dbReference>
<feature type="transmembrane region" description="Helical" evidence="10">
    <location>
        <begin position="199"/>
        <end position="219"/>
    </location>
</feature>
<keyword evidence="3" id="KW-0677">Repeat</keyword>
<dbReference type="Pfam" id="PF00020">
    <property type="entry name" value="TNFR_c6"/>
    <property type="match status" value="1"/>
</dbReference>
<evidence type="ECO:0000256" key="6">
    <source>
        <dbReference type="ARBA" id="ARBA00023157"/>
    </source>
</evidence>
<feature type="signal peptide" evidence="11">
    <location>
        <begin position="1"/>
        <end position="18"/>
    </location>
</feature>
<sequence length="272" mass="30278">MLPSVFVQFLIVQQTLLAFGVAKECADNQYYSEEHGSCNECGTCPEEEELVTNCTNVRNTACRCKADSYRIYPTWSIWGVTCRPCTRCGDRGYVRNCSAGDDAKCGDCPKYFYLHNTTHCAPCSACPDDDPFAIRMRDCELAGLPPNMQCTQQEGSHYHGTVTFPPIATELFYVSSSTDTLSNARGERTPNDTSLAGEIAAGLTVVMLGITVITALCFVRSCVKAVNKNNSCKMRSLMLRGSRRRNRNRVDAYEDVPIEEVEFSDFLSEEEH</sequence>
<dbReference type="PROSITE" id="PS50050">
    <property type="entry name" value="TNFR_NGFR_2"/>
    <property type="match status" value="1"/>
</dbReference>